<sequence>MVSECPNSPPYGDDDSWISIEKGLKESSRRLRRCCDGYGVDDGSTDEEMGGCN</sequence>
<name>A0A8S9MSS2_BRACR</name>
<protein>
    <submittedName>
        <fullName evidence="1">Uncharacterized protein</fullName>
    </submittedName>
</protein>
<evidence type="ECO:0000313" key="1">
    <source>
        <dbReference type="EMBL" id="KAF3484938.1"/>
    </source>
</evidence>
<evidence type="ECO:0000313" key="2">
    <source>
        <dbReference type="Proteomes" id="UP000712600"/>
    </source>
</evidence>
<proteinExistence type="predicted"/>
<gene>
    <name evidence="1" type="ORF">F2Q69_00054435</name>
</gene>
<dbReference type="EMBL" id="QGKX02002183">
    <property type="protein sequence ID" value="KAF3484938.1"/>
    <property type="molecule type" value="Genomic_DNA"/>
</dbReference>
<accession>A0A8S9MSS2</accession>
<dbReference type="AlphaFoldDB" id="A0A8S9MSS2"/>
<organism evidence="1 2">
    <name type="scientific">Brassica cretica</name>
    <name type="common">Mustard</name>
    <dbReference type="NCBI Taxonomy" id="69181"/>
    <lineage>
        <taxon>Eukaryota</taxon>
        <taxon>Viridiplantae</taxon>
        <taxon>Streptophyta</taxon>
        <taxon>Embryophyta</taxon>
        <taxon>Tracheophyta</taxon>
        <taxon>Spermatophyta</taxon>
        <taxon>Magnoliopsida</taxon>
        <taxon>eudicotyledons</taxon>
        <taxon>Gunneridae</taxon>
        <taxon>Pentapetalae</taxon>
        <taxon>rosids</taxon>
        <taxon>malvids</taxon>
        <taxon>Brassicales</taxon>
        <taxon>Brassicaceae</taxon>
        <taxon>Brassiceae</taxon>
        <taxon>Brassica</taxon>
    </lineage>
</organism>
<dbReference type="Proteomes" id="UP000712600">
    <property type="component" value="Unassembled WGS sequence"/>
</dbReference>
<reference evidence="1" key="1">
    <citation type="submission" date="2019-12" db="EMBL/GenBank/DDBJ databases">
        <title>Genome sequencing and annotation of Brassica cretica.</title>
        <authorList>
            <person name="Studholme D.J."/>
            <person name="Sarris P."/>
        </authorList>
    </citation>
    <scope>NUCLEOTIDE SEQUENCE</scope>
    <source>
        <strain evidence="1">PFS-109/04</strain>
        <tissue evidence="1">Leaf</tissue>
    </source>
</reference>
<comment type="caution">
    <text evidence="1">The sequence shown here is derived from an EMBL/GenBank/DDBJ whole genome shotgun (WGS) entry which is preliminary data.</text>
</comment>